<evidence type="ECO:0000313" key="2">
    <source>
        <dbReference type="EMBL" id="CAF3829327.1"/>
    </source>
</evidence>
<feature type="compositionally biased region" description="Pro residues" evidence="1">
    <location>
        <begin position="28"/>
        <end position="41"/>
    </location>
</feature>
<dbReference type="EMBL" id="CAJOBI010086490">
    <property type="protein sequence ID" value="CAF4521324.1"/>
    <property type="molecule type" value="Genomic_DNA"/>
</dbReference>
<feature type="region of interest" description="Disordered" evidence="1">
    <location>
        <begin position="1"/>
        <end position="50"/>
    </location>
</feature>
<evidence type="ECO:0000313" key="3">
    <source>
        <dbReference type="EMBL" id="CAF4473552.1"/>
    </source>
</evidence>
<dbReference type="Proteomes" id="UP000681720">
    <property type="component" value="Unassembled WGS sequence"/>
</dbReference>
<evidence type="ECO:0000313" key="5">
    <source>
        <dbReference type="EMBL" id="CAF4730661.1"/>
    </source>
</evidence>
<organism evidence="4 6">
    <name type="scientific">Rotaria magnacalcarata</name>
    <dbReference type="NCBI Taxonomy" id="392030"/>
    <lineage>
        <taxon>Eukaryota</taxon>
        <taxon>Metazoa</taxon>
        <taxon>Spiralia</taxon>
        <taxon>Gnathifera</taxon>
        <taxon>Rotifera</taxon>
        <taxon>Eurotatoria</taxon>
        <taxon>Bdelloidea</taxon>
        <taxon>Philodinida</taxon>
        <taxon>Philodinidae</taxon>
        <taxon>Rotaria</taxon>
    </lineage>
</organism>
<dbReference type="EMBL" id="CAJOBH010071357">
    <property type="protein sequence ID" value="CAF4473552.1"/>
    <property type="molecule type" value="Genomic_DNA"/>
</dbReference>
<dbReference type="EMBL" id="CAJOBJ010133105">
    <property type="protein sequence ID" value="CAF4730661.1"/>
    <property type="molecule type" value="Genomic_DNA"/>
</dbReference>
<dbReference type="Proteomes" id="UP000681967">
    <property type="component" value="Unassembled WGS sequence"/>
</dbReference>
<accession>A0A8S2XU67</accession>
<dbReference type="Proteomes" id="UP000676336">
    <property type="component" value="Unassembled WGS sequence"/>
</dbReference>
<dbReference type="AlphaFoldDB" id="A0A8S2XU67"/>
<gene>
    <name evidence="3" type="ORF">BYL167_LOCUS34780</name>
    <name evidence="2" type="ORF">GIL414_LOCUS2701</name>
    <name evidence="5" type="ORF">GIL414_LOCUS44263</name>
    <name evidence="4" type="ORF">SMN809_LOCUS35831</name>
</gene>
<feature type="non-terminal residue" evidence="4">
    <location>
        <position position="1"/>
    </location>
</feature>
<sequence>RNQPLGPGERVPSGTTSDQPIVLRNIKPQPPEPGGPSPVTPKPVRKRSND</sequence>
<dbReference type="EMBL" id="CAJOBJ010000539">
    <property type="protein sequence ID" value="CAF3829327.1"/>
    <property type="molecule type" value="Genomic_DNA"/>
</dbReference>
<protein>
    <submittedName>
        <fullName evidence="4">Uncharacterized protein</fullName>
    </submittedName>
</protein>
<comment type="caution">
    <text evidence="4">The sequence shown here is derived from an EMBL/GenBank/DDBJ whole genome shotgun (WGS) entry which is preliminary data.</text>
</comment>
<evidence type="ECO:0000313" key="4">
    <source>
        <dbReference type="EMBL" id="CAF4521324.1"/>
    </source>
</evidence>
<reference evidence="4" key="1">
    <citation type="submission" date="2021-02" db="EMBL/GenBank/DDBJ databases">
        <authorList>
            <person name="Nowell W R."/>
        </authorList>
    </citation>
    <scope>NUCLEOTIDE SEQUENCE</scope>
</reference>
<evidence type="ECO:0000313" key="6">
    <source>
        <dbReference type="Proteomes" id="UP000676336"/>
    </source>
</evidence>
<proteinExistence type="predicted"/>
<evidence type="ECO:0000256" key="1">
    <source>
        <dbReference type="SAM" id="MobiDB-lite"/>
    </source>
</evidence>
<name>A0A8S2XU67_9BILA</name>